<keyword evidence="3" id="KW-1185">Reference proteome</keyword>
<dbReference type="EMBL" id="FOTC01000002">
    <property type="protein sequence ID" value="SFL12874.1"/>
    <property type="molecule type" value="Genomic_DNA"/>
</dbReference>
<accession>A0A1I4F4L8</accession>
<evidence type="ECO:0000256" key="1">
    <source>
        <dbReference type="SAM" id="Phobius"/>
    </source>
</evidence>
<proteinExistence type="predicted"/>
<feature type="transmembrane region" description="Helical" evidence="1">
    <location>
        <begin position="35"/>
        <end position="60"/>
    </location>
</feature>
<evidence type="ECO:0000313" key="3">
    <source>
        <dbReference type="Proteomes" id="UP000199607"/>
    </source>
</evidence>
<dbReference type="AlphaFoldDB" id="A0A1I4F4L8"/>
<dbReference type="RefSeq" id="WP_089869870.1">
    <property type="nucleotide sequence ID" value="NZ_FOTC01000002.1"/>
</dbReference>
<keyword evidence="1" id="KW-1133">Transmembrane helix</keyword>
<evidence type="ECO:0000313" key="2">
    <source>
        <dbReference type="EMBL" id="SFL12874.1"/>
    </source>
</evidence>
<protein>
    <submittedName>
        <fullName evidence="2">Uncharacterized protein</fullName>
    </submittedName>
</protein>
<keyword evidence="1" id="KW-0472">Membrane</keyword>
<keyword evidence="1" id="KW-0812">Transmembrane</keyword>
<name>A0A1I4F4L8_9EURY</name>
<organism evidence="2 3">
    <name type="scientific">Halogranum rubrum</name>
    <dbReference type="NCBI Taxonomy" id="553466"/>
    <lineage>
        <taxon>Archaea</taxon>
        <taxon>Methanobacteriati</taxon>
        <taxon>Methanobacteriota</taxon>
        <taxon>Stenosarchaea group</taxon>
        <taxon>Halobacteria</taxon>
        <taxon>Halobacteriales</taxon>
        <taxon>Haloferacaceae</taxon>
    </lineage>
</organism>
<reference evidence="3" key="1">
    <citation type="submission" date="2016-10" db="EMBL/GenBank/DDBJ databases">
        <authorList>
            <person name="Varghese N."/>
            <person name="Submissions S."/>
        </authorList>
    </citation>
    <scope>NUCLEOTIDE SEQUENCE [LARGE SCALE GENOMIC DNA]</scope>
    <source>
        <strain evidence="3">CGMCC 1.7738</strain>
    </source>
</reference>
<sequence>MGERVVSGQTTRPSLRVSGVFYITQGIATAEEQEAVVVLAAGGLSAVSALVALYSVYVVLRPFISAGSSDDAEVE</sequence>
<gene>
    <name evidence="2" type="ORF">SAMN04487950_2625</name>
</gene>
<dbReference type="Proteomes" id="UP000199607">
    <property type="component" value="Unassembled WGS sequence"/>
</dbReference>